<dbReference type="NCBIfam" id="TIGR02675">
    <property type="entry name" value="tape_meas_nterm"/>
    <property type="match status" value="1"/>
</dbReference>
<reference evidence="4" key="2">
    <citation type="submission" date="2024-05" db="EMBL/GenBank/DDBJ databases">
        <authorList>
            <person name="Mellies J."/>
            <person name="Newton I."/>
        </authorList>
    </citation>
    <scope>NUCLEOTIDE SEQUENCE</scope>
    <source>
        <strain evidence="4">13.2</strain>
    </source>
</reference>
<name>A0AAU7BIB2_9PSED</name>
<feature type="compositionally biased region" description="Polar residues" evidence="1">
    <location>
        <begin position="1057"/>
        <end position="1072"/>
    </location>
</feature>
<evidence type="ECO:0000259" key="3">
    <source>
        <dbReference type="Pfam" id="PF20155"/>
    </source>
</evidence>
<evidence type="ECO:0000256" key="1">
    <source>
        <dbReference type="SAM" id="MobiDB-lite"/>
    </source>
</evidence>
<feature type="domain" description="Tape measure protein N-terminal" evidence="3">
    <location>
        <begin position="78"/>
        <end position="267"/>
    </location>
</feature>
<accession>A0AAU7BIB2</accession>
<evidence type="ECO:0000259" key="2">
    <source>
        <dbReference type="Pfam" id="PF09718"/>
    </source>
</evidence>
<evidence type="ECO:0000313" key="4">
    <source>
        <dbReference type="EMBL" id="XBG32155.1"/>
    </source>
</evidence>
<feature type="region of interest" description="Disordered" evidence="1">
    <location>
        <begin position="1055"/>
        <end position="1077"/>
    </location>
</feature>
<dbReference type="EMBL" id="CP157179">
    <property type="protein sequence ID" value="XBG32155.1"/>
    <property type="molecule type" value="Genomic_DNA"/>
</dbReference>
<proteinExistence type="predicted"/>
<dbReference type="InterPro" id="IPR006431">
    <property type="entry name" value="Phage_tape_meas_C"/>
</dbReference>
<dbReference type="AlphaFoldDB" id="A0AAU7BIB2"/>
<dbReference type="Pfam" id="PF09718">
    <property type="entry name" value="Tape_meas_lam_C"/>
    <property type="match status" value="1"/>
</dbReference>
<organism evidence="4">
    <name type="scientific">Pseudomonas sp. 13.2</name>
    <dbReference type="NCBI Taxonomy" id="3144665"/>
    <lineage>
        <taxon>Bacteria</taxon>
        <taxon>Pseudomonadati</taxon>
        <taxon>Pseudomonadota</taxon>
        <taxon>Gammaproteobacteria</taxon>
        <taxon>Pseudomonadales</taxon>
        <taxon>Pseudomonadaceae</taxon>
        <taxon>Pseudomonas</taxon>
    </lineage>
</organism>
<feature type="domain" description="Bacteriophage tail tape measure C-terminal" evidence="2">
    <location>
        <begin position="845"/>
        <end position="928"/>
    </location>
</feature>
<gene>
    <name evidence="4" type="ORF">ABH853_02260</name>
</gene>
<dbReference type="NCBIfam" id="TIGR01541">
    <property type="entry name" value="tape_meas_lam_C"/>
    <property type="match status" value="1"/>
</dbReference>
<dbReference type="Pfam" id="PF20155">
    <property type="entry name" value="TMP_3"/>
    <property type="match status" value="1"/>
</dbReference>
<sequence>MADQQVQGMLVQIEATTAQLRRELANADQLVARSSQAIDQSLAKVDSAFDRAGAAAQQAGTLIRGAFAAVAGAGLIGGIIQQVDAYGQMSDRMKAAAGSASEYQLVQDHLLQTAQETYRPLAEAQELYIRTAEVMRSLGFNTQETLDITDSFSFLLVTNAAAADKAGSALDAYSKALQTGKVEADGWVSIQDAMPTIVTAIASATGKSAEEIRRLGVEGKLSLDYINTGLLRNVEVNRKAAAEMSTSVQDALMNISNAIGSFLGKMEEQTGAVGGLSKVLITLGENVDLIAVAIGGAGVAALTNYAAKTYLAVKATLAQRAAQIQSAESAIRAAEAQRIYAQAQVLQAEASVAAATGLQRLSLVQTQLIPKQAALKSSTEALAIAQANLASTTIRGGLMAVLGGPMGLAMLAGTAAASFLLLRDNADQAGASLEDLHKPVSQLREEFQKLNQDQREAALVKWQQEQIKATDEIKDAYGELAQAIRSATVTAPARDSGGQYNRQLAEYQGVIDRLNEARSSGADLAPILKEVGARLQLPAATVQGWITQAGAVSDADQRSGLIAETLRVLTGVTKENTVATEANNAAKAGMSSAGQTYLETLQKQLGGLQDNNDAIKIANRYIAENADLTETDRQAILSAANAIEAQKKANDKANKAKREGESKSEQAAKKQLKDFETAEEGYKRQIELINTTGDKQKDATEVAKLSFELQEGKLGNLSKVQQKRLLELAAELDALNKIKKANEDDLKLSAFRAAQKAGTQTAANGYAQELAGIGMGDKARDRMRADLALRQKYVEDLQTLNEQRNTGQLAPELYASETQVLQDELGKRLQAQQDFYAAVDEQQSNWMNGVHEAWANFADDAQNYSAQAADATTNILGSARSELSTFMTDVATETESAGDALGNMLSGFAESVLNALADMAAQWLIYQGVQLLVGKTTQASAAGMMAANAQATALQAGLAAFASTAAIPIVGPALAPGAMATALTIANPLASAVGMTAMSGVGFMDGGYTGHGRKDEVAGPVHRGEYVFDAEATARIGVGTLEAISDGRAAFVGGPGSSSAATADSVPSTSPAPVQPAPQVNLYEDASRAGQVQMSTGPDGRQILDICVANIRQGGVLAKAYEQTYGAKRVGR</sequence>
<protein>
    <submittedName>
        <fullName evidence="4">Phage tail tape measure protein</fullName>
    </submittedName>
</protein>
<dbReference type="InterPro" id="IPR013491">
    <property type="entry name" value="Tape_meas_N"/>
</dbReference>
<feature type="region of interest" description="Disordered" evidence="1">
    <location>
        <begin position="648"/>
        <end position="670"/>
    </location>
</feature>
<reference evidence="4" key="1">
    <citation type="journal article" date="2019" name="Microbiol. Resour. Announc.">
        <title>Draft Genome Sequences of Five Environmental Bacterial Isolates That Degrade Polyethylene Terephthalate Plastic.</title>
        <authorList>
            <person name="Leon-Zayas R."/>
            <person name="Roberts C."/>
            <person name="Vague M."/>
            <person name="Mellies J.L."/>
        </authorList>
    </citation>
    <scope>NUCLEOTIDE SEQUENCE</scope>
    <source>
        <strain evidence="4">13.2</strain>
    </source>
</reference>